<protein>
    <submittedName>
        <fullName evidence="1">Uncharacterized protein</fullName>
    </submittedName>
</protein>
<sequence length="302" mass="34909">MAVATRSSSSPSRRYPKERNSVEVGSDSDTLVEHEDQSRTETTVKTTATARSNDVTHQQLSRKGPMRATWHHKPLDEQSFFEKFLSVAGVLQDPPGSERPPVFAKDEPMPYMPIWRQHLWAFPRAVLPLIAHRAFTELTGRTVPPGIAGPLYLGYFFLFGIDVFATLRRMGKKYGFLDGEVPRDGIPDDDVTRVAVGLFNVILFRCIFAFIFVYDQHETISIQWYWPVQLAAYAIILDFWFYWYHRLMHEVPALWRFHRKHHTTKHPNAALGAFADHEQEIGDMLLIPVMTWLVYRIDFVST</sequence>
<name>A0ACD0NL83_9BASI</name>
<reference evidence="1 2" key="1">
    <citation type="journal article" date="2018" name="Mol. Biol. Evol.">
        <title>Broad Genomic Sampling Reveals a Smut Pathogenic Ancestry of the Fungal Clade Ustilaginomycotina.</title>
        <authorList>
            <person name="Kijpornyongpan T."/>
            <person name="Mondo S.J."/>
            <person name="Barry K."/>
            <person name="Sandor L."/>
            <person name="Lee J."/>
            <person name="Lipzen A."/>
            <person name="Pangilinan J."/>
            <person name="LaButti K."/>
            <person name="Hainaut M."/>
            <person name="Henrissat B."/>
            <person name="Grigoriev I.V."/>
            <person name="Spatafora J.W."/>
            <person name="Aime M.C."/>
        </authorList>
    </citation>
    <scope>NUCLEOTIDE SEQUENCE [LARGE SCALE GENOMIC DNA]</scope>
    <source>
        <strain evidence="1 2">SA 807</strain>
    </source>
</reference>
<evidence type="ECO:0000313" key="1">
    <source>
        <dbReference type="EMBL" id="PWN46593.1"/>
    </source>
</evidence>
<gene>
    <name evidence="1" type="ORF">IE53DRAFT_392425</name>
</gene>
<organism evidence="1 2">
    <name type="scientific">Violaceomyces palustris</name>
    <dbReference type="NCBI Taxonomy" id="1673888"/>
    <lineage>
        <taxon>Eukaryota</taxon>
        <taxon>Fungi</taxon>
        <taxon>Dikarya</taxon>
        <taxon>Basidiomycota</taxon>
        <taxon>Ustilaginomycotina</taxon>
        <taxon>Ustilaginomycetes</taxon>
        <taxon>Violaceomycetales</taxon>
        <taxon>Violaceomycetaceae</taxon>
        <taxon>Violaceomyces</taxon>
    </lineage>
</organism>
<dbReference type="EMBL" id="KZ820864">
    <property type="protein sequence ID" value="PWN46593.1"/>
    <property type="molecule type" value="Genomic_DNA"/>
</dbReference>
<keyword evidence="2" id="KW-1185">Reference proteome</keyword>
<dbReference type="Proteomes" id="UP000245626">
    <property type="component" value="Unassembled WGS sequence"/>
</dbReference>
<accession>A0ACD0NL83</accession>
<proteinExistence type="predicted"/>
<evidence type="ECO:0000313" key="2">
    <source>
        <dbReference type="Proteomes" id="UP000245626"/>
    </source>
</evidence>